<evidence type="ECO:0000256" key="4">
    <source>
        <dbReference type="ARBA" id="ARBA00023180"/>
    </source>
</evidence>
<keyword evidence="7" id="KW-0430">Lectin</keyword>
<feature type="disulfide bond" evidence="5">
    <location>
        <begin position="181"/>
        <end position="208"/>
    </location>
</feature>
<dbReference type="InterPro" id="IPR035976">
    <property type="entry name" value="Sushi/SCR/CCP_sf"/>
</dbReference>
<evidence type="ECO:0000313" key="7">
    <source>
        <dbReference type="EMBL" id="RWR99473.1"/>
    </source>
</evidence>
<evidence type="ECO:0000313" key="8">
    <source>
        <dbReference type="Proteomes" id="UP000285301"/>
    </source>
</evidence>
<feature type="domain" description="Sushi" evidence="6">
    <location>
        <begin position="388"/>
        <end position="447"/>
    </location>
</feature>
<keyword evidence="2" id="KW-0677">Repeat</keyword>
<feature type="non-terminal residue" evidence="7">
    <location>
        <position position="721"/>
    </location>
</feature>
<feature type="disulfide bond" evidence="5">
    <location>
        <begin position="418"/>
        <end position="445"/>
    </location>
</feature>
<keyword evidence="8" id="KW-1185">Reference proteome</keyword>
<feature type="domain" description="Sushi" evidence="6">
    <location>
        <begin position="507"/>
        <end position="566"/>
    </location>
</feature>
<feature type="domain" description="Sushi" evidence="6">
    <location>
        <begin position="32"/>
        <end position="91"/>
    </location>
</feature>
<proteinExistence type="predicted"/>
<sequence length="721" mass="75521">FSCNSCYALVGQQKLRCENGIWNDSPPKCVLISCPKLNPPSNGEMNGQCDPGICGSECKFSCNNGFRISGSASLQCLPSAQWSSSPPSCIQLNCPPITKPSNGEMNGACSSGIHSGTCSFSCKTCYNLVGQKDLKCDNGVWNDSPPKCILITCSKLSPPSNGGMSGQCDPGVCESECKFSCKNGFSLSSSASLQCLPSAQWSSSPPSCVPANCPPLKKPKNAEMNKVCSSGIHGGTCSFSCKTCFNLVGQQKLRCENGVWNDSPPKCVLISCPKLSPPSNGEIEGQCDPGICGSECKFSCKNGFTLLGSASIRCLPNTKWSSFPSSCVPSNCSSLTNPSNGKMDGVCSGIHSGTCSFSCNTCFNLVGQQDLKCENGSWNNSPPKCSLISCPKLSSPSNGEMNGQCDPGICGSECKFSCNKGFTLAGSRSLLCLKSAQWSSSPPSCIQLSCPPITNPTNGEMKGDCSPGSHNSTCSFSCNSCYSLVGQNSLTCENGAWNGEPPKCELVSCRKLTPPLNSLMSGQCEPGMCGSECKFSCKKGFSLSGSASLQCLPSAQWSSSPPSCVPANCPPLKKPKNAEMNEVCSSGIHGGTCSFSCNSCYALVGQQKLRCENGVWNDSPPKCVLISCPKLNPPSNGRMNGQCVPGICGFKCTFSCNTCHTLVGQQVLNCENGDWNGSPPKCISISCSKLSPPSNGEIKGQCDPGICGSECEFSCKNGFTL</sequence>
<feature type="domain" description="Sushi" evidence="6">
    <location>
        <begin position="330"/>
        <end position="387"/>
    </location>
</feature>
<evidence type="ECO:0000256" key="1">
    <source>
        <dbReference type="ARBA" id="ARBA00022659"/>
    </source>
</evidence>
<feature type="disulfide bond" evidence="5">
    <location>
        <begin position="62"/>
        <end position="89"/>
    </location>
</feature>
<keyword evidence="3 5" id="KW-1015">Disulfide bond</keyword>
<dbReference type="CDD" id="cd00033">
    <property type="entry name" value="CCP"/>
    <property type="match status" value="11"/>
</dbReference>
<feature type="non-terminal residue" evidence="7">
    <location>
        <position position="1"/>
    </location>
</feature>
<dbReference type="PANTHER" id="PTHR19325">
    <property type="entry name" value="COMPLEMENT COMPONENT-RELATED SUSHI DOMAIN-CONTAINING"/>
    <property type="match status" value="1"/>
</dbReference>
<dbReference type="SUPFAM" id="SSF57535">
    <property type="entry name" value="Complement control module/SCR domain"/>
    <property type="match status" value="12"/>
</dbReference>
<evidence type="ECO:0000259" key="6">
    <source>
        <dbReference type="PROSITE" id="PS50923"/>
    </source>
</evidence>
<dbReference type="EMBL" id="NCKU01015026">
    <property type="protein sequence ID" value="RWR99473.1"/>
    <property type="molecule type" value="Genomic_DNA"/>
</dbReference>
<dbReference type="Pfam" id="PF00084">
    <property type="entry name" value="Sushi"/>
    <property type="match status" value="11"/>
</dbReference>
<dbReference type="PANTHER" id="PTHR19325:SF560">
    <property type="entry name" value="SUSHI, VON WILLEBRAND FACTOR TYPE A, EGF AND PENTRAXIN DOMAIN-CONTAINING PROTEIN 1"/>
    <property type="match status" value="1"/>
</dbReference>
<dbReference type="Proteomes" id="UP000285301">
    <property type="component" value="Unassembled WGS sequence"/>
</dbReference>
<reference evidence="7 8" key="1">
    <citation type="journal article" date="2018" name="Gigascience">
        <title>Genomes of trombidid mites reveal novel predicted allergens and laterally-transferred genes associated with secondary metabolism.</title>
        <authorList>
            <person name="Dong X."/>
            <person name="Chaisiri K."/>
            <person name="Xia D."/>
            <person name="Armstrong S.D."/>
            <person name="Fang Y."/>
            <person name="Donnelly M.J."/>
            <person name="Kadowaki T."/>
            <person name="McGarry J.W."/>
            <person name="Darby A.C."/>
            <person name="Makepeace B.L."/>
        </authorList>
    </citation>
    <scope>NUCLEOTIDE SEQUENCE [LARGE SCALE GENOMIC DNA]</scope>
    <source>
        <strain evidence="7">UoL-WK</strain>
    </source>
</reference>
<gene>
    <name evidence="7" type="ORF">B4U79_11312</name>
</gene>
<evidence type="ECO:0000256" key="5">
    <source>
        <dbReference type="PROSITE-ProRule" id="PRU00302"/>
    </source>
</evidence>
<evidence type="ECO:0000256" key="2">
    <source>
        <dbReference type="ARBA" id="ARBA00022737"/>
    </source>
</evidence>
<dbReference type="STRING" id="1965070.A0A3S3NPX1"/>
<dbReference type="InterPro" id="IPR050350">
    <property type="entry name" value="Compl-Cell_Adhes-Reg"/>
</dbReference>
<dbReference type="Gene3D" id="2.10.70.10">
    <property type="entry name" value="Complement Module, domain 1"/>
    <property type="match status" value="12"/>
</dbReference>
<dbReference type="AlphaFoldDB" id="A0A3S3NPX1"/>
<feature type="domain" description="Sushi" evidence="6">
    <location>
        <begin position="1"/>
        <end position="31"/>
    </location>
</feature>
<comment type="caution">
    <text evidence="7">The sequence shown here is derived from an EMBL/GenBank/DDBJ whole genome shotgun (WGS) entry which is preliminary data.</text>
</comment>
<feature type="disulfide bond" evidence="5">
    <location>
        <begin position="537"/>
        <end position="564"/>
    </location>
</feature>
<feature type="domain" description="Sushi" evidence="6">
    <location>
        <begin position="626"/>
        <end position="684"/>
    </location>
</feature>
<dbReference type="OrthoDB" id="6515930at2759"/>
<organism evidence="7 8">
    <name type="scientific">Dinothrombium tinctorium</name>
    <dbReference type="NCBI Taxonomy" id="1965070"/>
    <lineage>
        <taxon>Eukaryota</taxon>
        <taxon>Metazoa</taxon>
        <taxon>Ecdysozoa</taxon>
        <taxon>Arthropoda</taxon>
        <taxon>Chelicerata</taxon>
        <taxon>Arachnida</taxon>
        <taxon>Acari</taxon>
        <taxon>Acariformes</taxon>
        <taxon>Trombidiformes</taxon>
        <taxon>Prostigmata</taxon>
        <taxon>Anystina</taxon>
        <taxon>Parasitengona</taxon>
        <taxon>Trombidioidea</taxon>
        <taxon>Trombidiidae</taxon>
        <taxon>Dinothrombium</taxon>
    </lineage>
</organism>
<name>A0A3S3NPX1_9ACAR</name>
<feature type="domain" description="Sushi" evidence="6">
    <location>
        <begin position="448"/>
        <end position="506"/>
    </location>
</feature>
<keyword evidence="4" id="KW-0325">Glycoprotein</keyword>
<keyword evidence="1 5" id="KW-0768">Sushi</keyword>
<accession>A0A3S3NPX1</accession>
<protein>
    <submittedName>
        <fullName evidence="7">P-selectin-like isoform X1</fullName>
    </submittedName>
</protein>
<comment type="caution">
    <text evidence="5">Lacks conserved residue(s) required for the propagation of feature annotation.</text>
</comment>
<dbReference type="SMART" id="SM00032">
    <property type="entry name" value="CCP"/>
    <property type="match status" value="11"/>
</dbReference>
<dbReference type="InterPro" id="IPR000436">
    <property type="entry name" value="Sushi_SCR_CCP_dom"/>
</dbReference>
<feature type="domain" description="Sushi" evidence="6">
    <location>
        <begin position="211"/>
        <end position="269"/>
    </location>
</feature>
<feature type="domain" description="Sushi" evidence="6">
    <location>
        <begin position="151"/>
        <end position="210"/>
    </location>
</feature>
<evidence type="ECO:0000256" key="3">
    <source>
        <dbReference type="ARBA" id="ARBA00023157"/>
    </source>
</evidence>
<feature type="domain" description="Sushi" evidence="6">
    <location>
        <begin position="92"/>
        <end position="150"/>
    </location>
</feature>
<feature type="domain" description="Sushi" evidence="6">
    <location>
        <begin position="270"/>
        <end position="329"/>
    </location>
</feature>
<dbReference type="GO" id="GO:0030246">
    <property type="term" value="F:carbohydrate binding"/>
    <property type="evidence" value="ECO:0007669"/>
    <property type="project" value="UniProtKB-KW"/>
</dbReference>
<feature type="domain" description="Sushi" evidence="6">
    <location>
        <begin position="567"/>
        <end position="625"/>
    </location>
</feature>
<dbReference type="PROSITE" id="PS50923">
    <property type="entry name" value="SUSHI"/>
    <property type="match status" value="12"/>
</dbReference>
<feature type="disulfide bond" evidence="5">
    <location>
        <begin position="300"/>
        <end position="327"/>
    </location>
</feature>